<accession>A0ABW3DKV0</accession>
<evidence type="ECO:0000313" key="2">
    <source>
        <dbReference type="EMBL" id="MFD0883386.1"/>
    </source>
</evidence>
<dbReference type="Proteomes" id="UP001597024">
    <property type="component" value="Unassembled WGS sequence"/>
</dbReference>
<reference evidence="3" key="1">
    <citation type="journal article" date="2019" name="Int. J. Syst. Evol. Microbiol.">
        <title>The Global Catalogue of Microorganisms (GCM) 10K type strain sequencing project: providing services to taxonomists for standard genome sequencing and annotation.</title>
        <authorList>
            <consortium name="The Broad Institute Genomics Platform"/>
            <consortium name="The Broad Institute Genome Sequencing Center for Infectious Disease"/>
            <person name="Wu L."/>
            <person name="Ma J."/>
        </authorList>
    </citation>
    <scope>NUCLEOTIDE SEQUENCE [LARGE SCALE GENOMIC DNA]</scope>
    <source>
        <strain evidence="3">CCUG 62974</strain>
    </source>
</reference>
<dbReference type="EMBL" id="JBHTHX010000033">
    <property type="protein sequence ID" value="MFD0883386.1"/>
    <property type="molecule type" value="Genomic_DNA"/>
</dbReference>
<dbReference type="Gene3D" id="3.30.70.2660">
    <property type="match status" value="1"/>
</dbReference>
<keyword evidence="3" id="KW-1185">Reference proteome</keyword>
<name>A0ABW3DKV0_9ACTN</name>
<evidence type="ECO:0000313" key="3">
    <source>
        <dbReference type="Proteomes" id="UP001597024"/>
    </source>
</evidence>
<dbReference type="NCBIfam" id="TIGR02593">
    <property type="entry name" value="CRISPR_cas5"/>
    <property type="match status" value="1"/>
</dbReference>
<comment type="caution">
    <text evidence="2">The sequence shown here is derived from an EMBL/GenBank/DDBJ whole genome shotgun (WGS) entry which is preliminary data.</text>
</comment>
<sequence>MSPVSERSGPIQAVRVELYAPVASFRDPMFPGVSRCLPVPPPSTVRGMLAAATGRPGEPVT</sequence>
<proteinExistence type="predicted"/>
<dbReference type="Pfam" id="PF09704">
    <property type="entry name" value="Cas_Cas5d"/>
    <property type="match status" value="1"/>
</dbReference>
<keyword evidence="1" id="KW-0051">Antiviral defense</keyword>
<organism evidence="2 3">
    <name type="scientific">Streptosporangium algeriense</name>
    <dbReference type="NCBI Taxonomy" id="1682748"/>
    <lineage>
        <taxon>Bacteria</taxon>
        <taxon>Bacillati</taxon>
        <taxon>Actinomycetota</taxon>
        <taxon>Actinomycetes</taxon>
        <taxon>Streptosporangiales</taxon>
        <taxon>Streptosporangiaceae</taxon>
        <taxon>Streptosporangium</taxon>
    </lineage>
</organism>
<evidence type="ECO:0000256" key="1">
    <source>
        <dbReference type="ARBA" id="ARBA00023118"/>
    </source>
</evidence>
<dbReference type="InterPro" id="IPR013422">
    <property type="entry name" value="CRISPR-assoc_prot_Cas5_N"/>
</dbReference>
<feature type="non-terminal residue" evidence="2">
    <location>
        <position position="61"/>
    </location>
</feature>
<dbReference type="CDD" id="cd09693">
    <property type="entry name" value="Cas5_I"/>
    <property type="match status" value="1"/>
</dbReference>
<dbReference type="InterPro" id="IPR021124">
    <property type="entry name" value="CRISPR-assoc_prot_Cas5"/>
</dbReference>
<gene>
    <name evidence="2" type="primary">cas5</name>
    <name evidence="2" type="ORF">ACFQ08_02270</name>
</gene>
<protein>
    <submittedName>
        <fullName evidence="2">CRISPR-associated protein Cas5</fullName>
    </submittedName>
</protein>